<organism evidence="1 2">
    <name type="scientific">Candidatus Endonucleibacter bathymodioli</name>
    <dbReference type="NCBI Taxonomy" id="539814"/>
    <lineage>
        <taxon>Bacteria</taxon>
        <taxon>Pseudomonadati</taxon>
        <taxon>Pseudomonadota</taxon>
        <taxon>Gammaproteobacteria</taxon>
        <taxon>Oceanospirillales</taxon>
        <taxon>Endozoicomonadaceae</taxon>
        <taxon>Candidatus Endonucleibacter</taxon>
    </lineage>
</organism>
<proteinExistence type="predicted"/>
<dbReference type="EMBL" id="JASXSV010000002">
    <property type="protein sequence ID" value="MDP0588094.1"/>
    <property type="molecule type" value="Genomic_DNA"/>
</dbReference>
<dbReference type="Proteomes" id="UP001178148">
    <property type="component" value="Unassembled WGS sequence"/>
</dbReference>
<protein>
    <submittedName>
        <fullName evidence="1">Uncharacterized protein</fullName>
    </submittedName>
</protein>
<dbReference type="AlphaFoldDB" id="A0AA90NPJ0"/>
<keyword evidence="2" id="KW-1185">Reference proteome</keyword>
<evidence type="ECO:0000313" key="2">
    <source>
        <dbReference type="Proteomes" id="UP001178148"/>
    </source>
</evidence>
<evidence type="ECO:0000313" key="1">
    <source>
        <dbReference type="EMBL" id="MDP0588094.1"/>
    </source>
</evidence>
<reference evidence="1 2" key="1">
    <citation type="journal article" date="2023" name="bioRxiv">
        <title>An intranuclear bacterial parasite of deep-sea mussels expresses apoptosis inhibitors acquired from its host.</title>
        <authorList>
            <person name="Gonzalez Porras M.A."/>
            <person name="Assie A."/>
            <person name="Tietjen M."/>
            <person name="Violette M."/>
            <person name="Kleiner M."/>
            <person name="Gruber-Vodicka H."/>
            <person name="Dubilier N."/>
            <person name="Leisch N."/>
        </authorList>
    </citation>
    <scope>NUCLEOTIDE SEQUENCE [LARGE SCALE GENOMIC DNA]</scope>
    <source>
        <strain evidence="1">IAP13</strain>
    </source>
</reference>
<sequence length="883" mass="102137">MRHGSEEEINNIPDIIMKVISTLFLDENLTEAIMYKAITSVVTVEMQGIKPCQIEWLCTREKDKIFTPRMKAIMKNLEAYARDFIFNSYYEGFYYYLDNDDFEYALHCLNDATAFAERHCISSKKSRILLNKFSLYSAAGHFDAALGQLNKSEDTGFPQAIWNSAIIDMGLCKEYRHKSNPDRAFKKLRSIHSKAQRWSEKNKLNGFSFKQKDIQATIITIWGYFNKRTMHAEDFPKARDSCFKMIASVAKTFEYINKDHLTILEIMAKKEKFDDPMLMQLVAKIYPASDCGHEHWEKLYNILHYYLVSTFDVTCYDEFAADMKGGLMEIGIPEDIVDSFFEGCADISGLVIILVYNYDFIVNYIEWTNTVNKMRKNDDKIHQDEMRKTLIIITDFILGDIDVTNNKSEWLANPPEWLTRVVSSQEWARQSLAARYDLYEKGVNQKNADFYAYMCKHASANECRRLNDLNVLPVITTGEEGSLSDANTASATIQNNTLSSEHSVIVNAIALIERSEKEDAIHLLQTFINNNNSAVVEHLLGYMKEAQSRALKGDEFRYKQDEVIKHYKNAGAQGIEYAEERADLFLRNRFVSRMAEMKREKQKQNDPMNYNNEIHSNCLSTSLSVMDLEKSFSSLADSHNELFEPLTSQACQLKPEAPLKLDTPPEFRDRKVTDKKYTSLSASIAQYHIAMESVDGYGSDIDFDREYSAIKSMRNAIKEDDATPVATRIQVEQYKAWYYYKMIKYSGRYKLNEDNKKDFKRSFNNALIRGFSLFSVDIMITDTVTSVRNIKKSGIRNILAEQDQNIRIQLASLASTWGHFYSDIHPHKNQHQELFELSSWLNPSKHKSHLVNIPAGKLTVVEDIEPLRLFNRLSHKTRDIYYK</sequence>
<accession>A0AA90NPJ0</accession>
<name>A0AA90NPJ0_9GAMM</name>
<gene>
    <name evidence="1" type="ORF">QS748_02350</name>
</gene>
<comment type="caution">
    <text evidence="1">The sequence shown here is derived from an EMBL/GenBank/DDBJ whole genome shotgun (WGS) entry which is preliminary data.</text>
</comment>